<name>A0A8S5LPV6_9CAUD</name>
<sequence>MTKLKRCPFCGKNAVYIGVCDDEGNFHGRLGCEYEQDPWSGLSYDLHHEGWGKCILCTDGDNQSMGGALFDTAEDAIEAWNKRYKED</sequence>
<organism evidence="1">
    <name type="scientific">Siphoviridae sp. ctVFv13</name>
    <dbReference type="NCBI Taxonomy" id="2827576"/>
    <lineage>
        <taxon>Viruses</taxon>
        <taxon>Duplodnaviria</taxon>
        <taxon>Heunggongvirae</taxon>
        <taxon>Uroviricota</taxon>
        <taxon>Caudoviricetes</taxon>
    </lineage>
</organism>
<accession>A0A8S5LPV6</accession>
<proteinExistence type="predicted"/>
<dbReference type="EMBL" id="BK015893">
    <property type="protein sequence ID" value="DAD72041.1"/>
    <property type="molecule type" value="Genomic_DNA"/>
</dbReference>
<protein>
    <submittedName>
        <fullName evidence="1">Restriction alleviation protein</fullName>
    </submittedName>
</protein>
<evidence type="ECO:0000313" key="1">
    <source>
        <dbReference type="EMBL" id="DAD72041.1"/>
    </source>
</evidence>
<reference evidence="1" key="1">
    <citation type="journal article" date="2021" name="Proc. Natl. Acad. Sci. U.S.A.">
        <title>A Catalog of Tens of Thousands of Viruses from Human Metagenomes Reveals Hidden Associations with Chronic Diseases.</title>
        <authorList>
            <person name="Tisza M.J."/>
            <person name="Buck C.B."/>
        </authorList>
    </citation>
    <scope>NUCLEOTIDE SEQUENCE</scope>
    <source>
        <strain evidence="1">CtVFv13</strain>
    </source>
</reference>